<evidence type="ECO:0000313" key="2">
    <source>
        <dbReference type="EMBL" id="MBW3467676.1"/>
    </source>
</evidence>
<gene>
    <name evidence="2" type="ORF">EGN73_07585</name>
</gene>
<organism evidence="2 3">
    <name type="scientific">Arthrospiribacter ruber</name>
    <dbReference type="NCBI Taxonomy" id="2487934"/>
    <lineage>
        <taxon>Bacteria</taxon>
        <taxon>Pseudomonadati</taxon>
        <taxon>Bacteroidota</taxon>
        <taxon>Cytophagia</taxon>
        <taxon>Cytophagales</taxon>
        <taxon>Cyclobacteriaceae</taxon>
        <taxon>Arthrospiribacter</taxon>
    </lineage>
</organism>
<evidence type="ECO:0000313" key="3">
    <source>
        <dbReference type="Proteomes" id="UP000727490"/>
    </source>
</evidence>
<comment type="caution">
    <text evidence="2">The sequence shown here is derived from an EMBL/GenBank/DDBJ whole genome shotgun (WGS) entry which is preliminary data.</text>
</comment>
<reference evidence="2 3" key="1">
    <citation type="journal article" date="2020" name="Syst. Appl. Microbiol.">
        <title>Arthrospiribacter ruber gen. nov., sp. nov., a novel bacterium isolated from Arthrospira cultures.</title>
        <authorList>
            <person name="Waleron M."/>
            <person name="Misztak A."/>
            <person name="Waleron M.M."/>
            <person name="Furmaniak M."/>
            <person name="Mrozik A."/>
            <person name="Waleron K."/>
        </authorList>
    </citation>
    <scope>NUCLEOTIDE SEQUENCE [LARGE SCALE GENOMIC DNA]</scope>
    <source>
        <strain evidence="2 3">DPMB0001</strain>
    </source>
</reference>
<evidence type="ECO:0000256" key="1">
    <source>
        <dbReference type="SAM" id="SignalP"/>
    </source>
</evidence>
<dbReference type="EMBL" id="RPHB01000003">
    <property type="protein sequence ID" value="MBW3467676.1"/>
    <property type="molecule type" value="Genomic_DNA"/>
</dbReference>
<keyword evidence="3" id="KW-1185">Reference proteome</keyword>
<dbReference type="AlphaFoldDB" id="A0A951ME68"/>
<accession>A0A951ME68</accession>
<protein>
    <recommendedName>
        <fullName evidence="4">Lipoprotein</fullName>
    </recommendedName>
</protein>
<name>A0A951ME68_9BACT</name>
<dbReference type="Proteomes" id="UP000727490">
    <property type="component" value="Unassembled WGS sequence"/>
</dbReference>
<sequence length="186" mass="21323">MKLKYLISSLTLLWWLAACTDISNDRDSNEPAYFPIKEFTEVAVEKAYGKKLVKEVNINGQKDRTTTSPTEEEWLQELSFFLDADINRPALAQSYQTQRSESTLVHELKEGEKGKVKKMTVKYLEGNVKEVSFRSETKNPFYTSQTRGVLIFHSESGKLDQYSVENIQEVVFSRPNKVIISASIIE</sequence>
<proteinExistence type="predicted"/>
<feature type="chain" id="PRO_5037833165" description="Lipoprotein" evidence="1">
    <location>
        <begin position="21"/>
        <end position="186"/>
    </location>
</feature>
<keyword evidence="1" id="KW-0732">Signal</keyword>
<dbReference type="RefSeq" id="WP_219287947.1">
    <property type="nucleotide sequence ID" value="NZ_RPHB01000003.1"/>
</dbReference>
<evidence type="ECO:0008006" key="4">
    <source>
        <dbReference type="Google" id="ProtNLM"/>
    </source>
</evidence>
<feature type="signal peptide" evidence="1">
    <location>
        <begin position="1"/>
        <end position="20"/>
    </location>
</feature>
<dbReference type="PROSITE" id="PS51257">
    <property type="entry name" value="PROKAR_LIPOPROTEIN"/>
    <property type="match status" value="1"/>
</dbReference>